<evidence type="ECO:0000259" key="5">
    <source>
        <dbReference type="PROSITE" id="PS51154"/>
    </source>
</evidence>
<dbReference type="PROSITE" id="PS51154">
    <property type="entry name" value="MACRO"/>
    <property type="match status" value="1"/>
</dbReference>
<evidence type="ECO:0000256" key="3">
    <source>
        <dbReference type="ARBA" id="ARBA00022670"/>
    </source>
</evidence>
<dbReference type="GO" id="GO:0005737">
    <property type="term" value="C:cytoplasm"/>
    <property type="evidence" value="ECO:0007669"/>
    <property type="project" value="InterPro"/>
</dbReference>
<gene>
    <name evidence="6" type="ORF">S01H1_48289</name>
</gene>
<dbReference type="Pfam" id="PF00883">
    <property type="entry name" value="Peptidase_M17"/>
    <property type="match status" value="1"/>
</dbReference>
<dbReference type="InterPro" id="IPR011356">
    <property type="entry name" value="Leucine_aapep/pepB"/>
</dbReference>
<dbReference type="SUPFAM" id="SSF53187">
    <property type="entry name" value="Zn-dependent exopeptidases"/>
    <property type="match status" value="1"/>
</dbReference>
<dbReference type="Pfam" id="PF02789">
    <property type="entry name" value="Peptidase_M17_N"/>
    <property type="match status" value="1"/>
</dbReference>
<evidence type="ECO:0000313" key="6">
    <source>
        <dbReference type="EMBL" id="GAG27430.1"/>
    </source>
</evidence>
<dbReference type="InterPro" id="IPR000819">
    <property type="entry name" value="Peptidase_M17_C"/>
</dbReference>
<organism evidence="6">
    <name type="scientific">marine sediment metagenome</name>
    <dbReference type="NCBI Taxonomy" id="412755"/>
    <lineage>
        <taxon>unclassified sequences</taxon>
        <taxon>metagenomes</taxon>
        <taxon>ecological metagenomes</taxon>
    </lineage>
</organism>
<dbReference type="EMBL" id="BARS01031004">
    <property type="protein sequence ID" value="GAG27430.1"/>
    <property type="molecule type" value="Genomic_DNA"/>
</dbReference>
<dbReference type="PANTHER" id="PTHR11963:SF23">
    <property type="entry name" value="CYTOSOL AMINOPEPTIDASE"/>
    <property type="match status" value="1"/>
</dbReference>
<evidence type="ECO:0000256" key="1">
    <source>
        <dbReference type="ARBA" id="ARBA00009528"/>
    </source>
</evidence>
<feature type="domain" description="Macro" evidence="5">
    <location>
        <begin position="1"/>
        <end position="178"/>
    </location>
</feature>
<dbReference type="SUPFAM" id="SSF52949">
    <property type="entry name" value="Macro domain-like"/>
    <property type="match status" value="1"/>
</dbReference>
<dbReference type="AlphaFoldDB" id="X0W9V8"/>
<dbReference type="GO" id="GO:0030145">
    <property type="term" value="F:manganese ion binding"/>
    <property type="evidence" value="ECO:0007669"/>
    <property type="project" value="InterPro"/>
</dbReference>
<dbReference type="GO" id="GO:0070006">
    <property type="term" value="F:metalloaminopeptidase activity"/>
    <property type="evidence" value="ECO:0007669"/>
    <property type="project" value="InterPro"/>
</dbReference>
<accession>X0W9V8</accession>
<dbReference type="InterPro" id="IPR043472">
    <property type="entry name" value="Macro_dom-like"/>
</dbReference>
<comment type="caution">
    <text evidence="6">The sequence shown here is derived from an EMBL/GenBank/DDBJ whole genome shotgun (WGS) entry which is preliminary data.</text>
</comment>
<keyword evidence="4" id="KW-0378">Hydrolase</keyword>
<dbReference type="Gene3D" id="3.40.220.10">
    <property type="entry name" value="Leucine Aminopeptidase, subunit E, domain 1"/>
    <property type="match status" value="1"/>
</dbReference>
<feature type="non-terminal residue" evidence="6">
    <location>
        <position position="255"/>
    </location>
</feature>
<proteinExistence type="inferred from homology"/>
<dbReference type="PANTHER" id="PTHR11963">
    <property type="entry name" value="LEUCINE AMINOPEPTIDASE-RELATED"/>
    <property type="match status" value="1"/>
</dbReference>
<dbReference type="Gene3D" id="3.40.630.10">
    <property type="entry name" value="Zn peptidases"/>
    <property type="match status" value="1"/>
</dbReference>
<name>X0W9V8_9ZZZZ</name>
<reference evidence="6" key="1">
    <citation type="journal article" date="2014" name="Front. Microbiol.">
        <title>High frequency of phylogenetically diverse reductive dehalogenase-homologous genes in deep subseafloor sedimentary metagenomes.</title>
        <authorList>
            <person name="Kawai M."/>
            <person name="Futagami T."/>
            <person name="Toyoda A."/>
            <person name="Takaki Y."/>
            <person name="Nishi S."/>
            <person name="Hori S."/>
            <person name="Arai W."/>
            <person name="Tsubouchi T."/>
            <person name="Morono Y."/>
            <person name="Uchiyama I."/>
            <person name="Ito T."/>
            <person name="Fujiyama A."/>
            <person name="Inagaki F."/>
            <person name="Takami H."/>
        </authorList>
    </citation>
    <scope>NUCLEOTIDE SEQUENCE</scope>
    <source>
        <strain evidence="6">Expedition CK06-06</strain>
    </source>
</reference>
<dbReference type="GO" id="GO:0006508">
    <property type="term" value="P:proteolysis"/>
    <property type="evidence" value="ECO:0007669"/>
    <property type="project" value="UniProtKB-KW"/>
</dbReference>
<keyword evidence="3" id="KW-0645">Protease</keyword>
<dbReference type="InterPro" id="IPR008283">
    <property type="entry name" value="Peptidase_M17_N"/>
</dbReference>
<dbReference type="InterPro" id="IPR002589">
    <property type="entry name" value="Macro_dom"/>
</dbReference>
<sequence length="255" mass="27280">MEIKVIAGNMVEIKASAIIVNFVEGIERLDGDIATIDKALDGAISQLISQGEIKGKLNEITIIHSLGKLPAARVVVAGLGKQSALSQDKVRGVVAETCRFLRQKGIDSIATVAQGAGIAGISLETAVQAVTEGALLGVYSFRRHITKEAEYGEIKELTIVEPDETKLPLLEQACYEGRVLAEATNLARDMVNEPANHMTPSHMAEIAAKLAESYRLELSVLEQEQMQELGMGALLGVSQGSQQPPKLIVLHYKGG</sequence>
<keyword evidence="2" id="KW-0031">Aminopeptidase</keyword>
<evidence type="ECO:0000256" key="2">
    <source>
        <dbReference type="ARBA" id="ARBA00022438"/>
    </source>
</evidence>
<evidence type="ECO:0000256" key="4">
    <source>
        <dbReference type="ARBA" id="ARBA00022801"/>
    </source>
</evidence>
<protein>
    <recommendedName>
        <fullName evidence="5">Macro domain-containing protein</fullName>
    </recommendedName>
</protein>
<comment type="similarity">
    <text evidence="1">Belongs to the peptidase M17 family.</text>
</comment>